<evidence type="ECO:0000256" key="7">
    <source>
        <dbReference type="ARBA" id="ARBA00022989"/>
    </source>
</evidence>
<evidence type="ECO:0000256" key="2">
    <source>
        <dbReference type="ARBA" id="ARBA00006375"/>
    </source>
</evidence>
<evidence type="ECO:0000313" key="13">
    <source>
        <dbReference type="Proteomes" id="UP000245764"/>
    </source>
</evidence>
<gene>
    <name evidence="12" type="ORF">ZT1E4_G4537</name>
</gene>
<dbReference type="Gene3D" id="1.50.40.10">
    <property type="entry name" value="Mitochondrial carrier domain"/>
    <property type="match status" value="2"/>
</dbReference>
<dbReference type="InterPro" id="IPR049563">
    <property type="entry name" value="TXTP-like"/>
</dbReference>
<evidence type="ECO:0000256" key="4">
    <source>
        <dbReference type="ARBA" id="ARBA00022692"/>
    </source>
</evidence>
<keyword evidence="3 11" id="KW-0813">Transport</keyword>
<dbReference type="SUPFAM" id="SSF103506">
    <property type="entry name" value="Mitochondrial carrier"/>
    <property type="match status" value="1"/>
</dbReference>
<dbReference type="PANTHER" id="PTHR45788">
    <property type="entry name" value="SUCCINATE/FUMARATE MITOCHONDRIAL TRANSPORTER-RELATED"/>
    <property type="match status" value="1"/>
</dbReference>
<evidence type="ECO:0000256" key="10">
    <source>
        <dbReference type="PROSITE-ProRule" id="PRU00282"/>
    </source>
</evidence>
<evidence type="ECO:0000256" key="3">
    <source>
        <dbReference type="ARBA" id="ARBA00022448"/>
    </source>
</evidence>
<dbReference type="Pfam" id="PF00153">
    <property type="entry name" value="Mito_carr"/>
    <property type="match status" value="3"/>
</dbReference>
<protein>
    <recommendedName>
        <fullName evidence="14">Mitochondrial thiamine pyrophosphate carrier 1</fullName>
    </recommendedName>
</protein>
<dbReference type="GO" id="GO:0006843">
    <property type="term" value="P:mitochondrial citrate transmembrane transport"/>
    <property type="evidence" value="ECO:0007669"/>
    <property type="project" value="TreeGrafter"/>
</dbReference>
<comment type="similarity">
    <text evidence="2 11">Belongs to the mitochondrial carrier (TC 2.A.29) family.</text>
</comment>
<dbReference type="GO" id="GO:0071913">
    <property type="term" value="F:citrate secondary active transmembrane transporter activity"/>
    <property type="evidence" value="ECO:0007669"/>
    <property type="project" value="TreeGrafter"/>
</dbReference>
<keyword evidence="5" id="KW-0677">Repeat</keyword>
<keyword evidence="4 10" id="KW-0812">Transmembrane</keyword>
<dbReference type="InterPro" id="IPR023395">
    <property type="entry name" value="MCP_dom_sf"/>
</dbReference>
<dbReference type="PROSITE" id="PS50920">
    <property type="entry name" value="SOLCAR"/>
    <property type="match status" value="3"/>
</dbReference>
<keyword evidence="6" id="KW-0999">Mitochondrion inner membrane</keyword>
<dbReference type="AlphaFoldDB" id="A0A2H1G6F2"/>
<dbReference type="PANTHER" id="PTHR45788:SF3">
    <property type="entry name" value="TRICARBOXYLATE TRANSPORT PROTEIN"/>
    <property type="match status" value="1"/>
</dbReference>
<proteinExistence type="inferred from homology"/>
<keyword evidence="9 10" id="KW-0472">Membrane</keyword>
<dbReference type="EMBL" id="LT854255">
    <property type="protein sequence ID" value="SMR49145.1"/>
    <property type="molecule type" value="Genomic_DNA"/>
</dbReference>
<feature type="repeat" description="Solcar" evidence="10">
    <location>
        <begin position="121"/>
        <end position="209"/>
    </location>
</feature>
<comment type="subcellular location">
    <subcellularLocation>
        <location evidence="1">Mitochondrion membrane</location>
        <topology evidence="1">Multi-pass membrane protein</topology>
    </subcellularLocation>
</comment>
<evidence type="ECO:0000256" key="5">
    <source>
        <dbReference type="ARBA" id="ARBA00022737"/>
    </source>
</evidence>
<dbReference type="InterPro" id="IPR018108">
    <property type="entry name" value="MCP_transmembrane"/>
</dbReference>
<evidence type="ECO:0000256" key="6">
    <source>
        <dbReference type="ARBA" id="ARBA00022792"/>
    </source>
</evidence>
<evidence type="ECO:0000313" key="12">
    <source>
        <dbReference type="EMBL" id="SMR49145.1"/>
    </source>
</evidence>
<accession>A0A2H1G6F2</accession>
<dbReference type="GO" id="GO:0031966">
    <property type="term" value="C:mitochondrial membrane"/>
    <property type="evidence" value="ECO:0007669"/>
    <property type="project" value="UniProtKB-SubCell"/>
</dbReference>
<evidence type="ECO:0008006" key="14">
    <source>
        <dbReference type="Google" id="ProtNLM"/>
    </source>
</evidence>
<feature type="repeat" description="Solcar" evidence="10">
    <location>
        <begin position="26"/>
        <end position="113"/>
    </location>
</feature>
<reference evidence="13" key="1">
    <citation type="submission" date="2017-05" db="EMBL/GenBank/DDBJ databases">
        <authorList>
            <person name="Song R."/>
            <person name="Chenine A.L."/>
            <person name="Ruprecht R.M."/>
        </authorList>
    </citation>
    <scope>NUCLEOTIDE SEQUENCE [LARGE SCALE GENOMIC DNA]</scope>
</reference>
<evidence type="ECO:0000256" key="8">
    <source>
        <dbReference type="ARBA" id="ARBA00023128"/>
    </source>
</evidence>
<feature type="repeat" description="Solcar" evidence="10">
    <location>
        <begin position="219"/>
        <end position="301"/>
    </location>
</feature>
<evidence type="ECO:0000256" key="11">
    <source>
        <dbReference type="RuleBase" id="RU000488"/>
    </source>
</evidence>
<name>A0A2H1G6F2_ZYMTR</name>
<evidence type="ECO:0000256" key="9">
    <source>
        <dbReference type="ARBA" id="ARBA00023136"/>
    </source>
</evidence>
<keyword evidence="7" id="KW-1133">Transmembrane helix</keyword>
<keyword evidence="8" id="KW-0496">Mitochondrion</keyword>
<organism evidence="12 13">
    <name type="scientific">Zymoseptoria tritici ST99CH_1E4</name>
    <dbReference type="NCBI Taxonomy" id="1276532"/>
    <lineage>
        <taxon>Eukaryota</taxon>
        <taxon>Fungi</taxon>
        <taxon>Dikarya</taxon>
        <taxon>Ascomycota</taxon>
        <taxon>Pezizomycotina</taxon>
        <taxon>Dothideomycetes</taxon>
        <taxon>Dothideomycetidae</taxon>
        <taxon>Mycosphaerellales</taxon>
        <taxon>Mycosphaerellaceae</taxon>
        <taxon>Zymoseptoria</taxon>
    </lineage>
</organism>
<dbReference type="Proteomes" id="UP000245764">
    <property type="component" value="Chromosome 3"/>
</dbReference>
<sequence length="305" mass="32368">MADTKTTTVLPKLPLPLPQVKKSQNITPLQSLLAGSIAGGVEASITYPFEFAKTRAQLKVPSNLPTASPFRLLQQTVSSEGLAGLYTGCGALVVGTALKAGVRFTTFDAIRNALADEQGRLSSARGVFAGMLAGATESVIAVTPTERIKTALIDDAKGAKRFRSTMHGISILIQEQGLAGIYRGLVSTTAKQAGTSAVRMGAYNAMRSQYQTRYGTPPVRVYETFAMGAIAGVATVYATQPLDTIKTRSQSARGERLVDAIVGTWRDGGVKGFWRGSTMRLSRLVLSGGIVFAVYEQISSLMRLG</sequence>
<evidence type="ECO:0000256" key="1">
    <source>
        <dbReference type="ARBA" id="ARBA00004225"/>
    </source>
</evidence>